<dbReference type="CDD" id="cd06593">
    <property type="entry name" value="GH31_xylosidase_YicI"/>
    <property type="match status" value="1"/>
</dbReference>
<feature type="domain" description="Glycosyl hydrolase family 31 C-terminal" evidence="6">
    <location>
        <begin position="285"/>
        <end position="370"/>
    </location>
</feature>
<dbReference type="PANTHER" id="PTHR43053:SF4">
    <property type="entry name" value="MYOGENESIS-REGULATING GLYCOSIDASE"/>
    <property type="match status" value="1"/>
</dbReference>
<comment type="caution">
    <text evidence="7">The sequence shown here is derived from an EMBL/GenBank/DDBJ whole genome shotgun (WGS) entry which is preliminary data.</text>
</comment>
<evidence type="ECO:0000313" key="7">
    <source>
        <dbReference type="EMBL" id="RDX08631.1"/>
    </source>
</evidence>
<dbReference type="InterPro" id="IPR050985">
    <property type="entry name" value="Alpha-glycosidase_related"/>
</dbReference>
<dbReference type="SUPFAM" id="SSF51011">
    <property type="entry name" value="Glycosyl hydrolase domain"/>
    <property type="match status" value="1"/>
</dbReference>
<evidence type="ECO:0000256" key="1">
    <source>
        <dbReference type="ARBA" id="ARBA00007806"/>
    </source>
</evidence>
<dbReference type="NCBIfam" id="NF007940">
    <property type="entry name" value="PRK10658.1"/>
    <property type="match status" value="1"/>
</dbReference>
<dbReference type="Proteomes" id="UP000257074">
    <property type="component" value="Unassembled WGS sequence"/>
</dbReference>
<evidence type="ECO:0000256" key="4">
    <source>
        <dbReference type="RuleBase" id="RU361185"/>
    </source>
</evidence>
<evidence type="ECO:0000259" key="5">
    <source>
        <dbReference type="Pfam" id="PF01055"/>
    </source>
</evidence>
<dbReference type="RefSeq" id="WP_115778730.1">
    <property type="nucleotide sequence ID" value="NZ_NJNR01000024.1"/>
</dbReference>
<protein>
    <submittedName>
        <fullName evidence="7">Alpha-xylosidase</fullName>
    </submittedName>
</protein>
<proteinExistence type="inferred from homology"/>
<dbReference type="PANTHER" id="PTHR43053">
    <property type="entry name" value="GLYCOSIDASE FAMILY 31"/>
    <property type="match status" value="1"/>
</dbReference>
<organism evidence="7 8">
    <name type="scientific">Bifidobacterium longum</name>
    <dbReference type="NCBI Taxonomy" id="216816"/>
    <lineage>
        <taxon>Bacteria</taxon>
        <taxon>Bacillati</taxon>
        <taxon>Actinomycetota</taxon>
        <taxon>Actinomycetes</taxon>
        <taxon>Bifidobacteriales</taxon>
        <taxon>Bifidobacteriaceae</taxon>
        <taxon>Bifidobacterium</taxon>
    </lineage>
</organism>
<dbReference type="Gene3D" id="2.60.40.1180">
    <property type="entry name" value="Golgi alpha-mannosidase II"/>
    <property type="match status" value="1"/>
</dbReference>
<comment type="similarity">
    <text evidence="1 4">Belongs to the glycosyl hydrolase 31 family.</text>
</comment>
<dbReference type="InterPro" id="IPR013780">
    <property type="entry name" value="Glyco_hydro_b"/>
</dbReference>
<keyword evidence="2 4" id="KW-0378">Hydrolase</keyword>
<dbReference type="GO" id="GO:0004553">
    <property type="term" value="F:hydrolase activity, hydrolyzing O-glycosyl compounds"/>
    <property type="evidence" value="ECO:0007669"/>
    <property type="project" value="InterPro"/>
</dbReference>
<feature type="domain" description="Glycoside hydrolase family 31 TIM barrel" evidence="5">
    <location>
        <begin position="1"/>
        <end position="274"/>
    </location>
</feature>
<dbReference type="Pfam" id="PF21365">
    <property type="entry name" value="Glyco_hydro_31_3rd"/>
    <property type="match status" value="1"/>
</dbReference>
<dbReference type="InterPro" id="IPR048395">
    <property type="entry name" value="Glyco_hydro_31_C"/>
</dbReference>
<reference evidence="7 8" key="1">
    <citation type="journal article" date="2017" name="Anaerobe">
        <title>Quantification, isolation and characterization of Bifidobacterium from the vaginal microbiomes of reproductive aged women.</title>
        <authorList>
            <person name="Freitas A.C."/>
            <person name="Hill J.E."/>
        </authorList>
    </citation>
    <scope>NUCLEOTIDE SEQUENCE [LARGE SCALE GENOMIC DNA]</scope>
    <source>
        <strain evidence="7 8">N6D05</strain>
    </source>
</reference>
<dbReference type="Gene3D" id="3.20.20.80">
    <property type="entry name" value="Glycosidases"/>
    <property type="match status" value="1"/>
</dbReference>
<evidence type="ECO:0000259" key="6">
    <source>
        <dbReference type="Pfam" id="PF21365"/>
    </source>
</evidence>
<dbReference type="InterPro" id="IPR000322">
    <property type="entry name" value="Glyco_hydro_31_TIM"/>
</dbReference>
<dbReference type="EMBL" id="NJNR01000024">
    <property type="protein sequence ID" value="RDX08631.1"/>
    <property type="molecule type" value="Genomic_DNA"/>
</dbReference>
<dbReference type="Pfam" id="PF01055">
    <property type="entry name" value="Glyco_hydro_31_2nd"/>
    <property type="match status" value="1"/>
</dbReference>
<dbReference type="InterPro" id="IPR017853">
    <property type="entry name" value="GH"/>
</dbReference>
<dbReference type="SUPFAM" id="SSF51445">
    <property type="entry name" value="(Trans)glycosidases"/>
    <property type="match status" value="1"/>
</dbReference>
<dbReference type="GO" id="GO:0005975">
    <property type="term" value="P:carbohydrate metabolic process"/>
    <property type="evidence" value="ECO:0007669"/>
    <property type="project" value="InterPro"/>
</dbReference>
<accession>A0A3D8TZ73</accession>
<keyword evidence="3 4" id="KW-0326">Glycosidase</keyword>
<dbReference type="AlphaFoldDB" id="A0A3D8TZ73"/>
<evidence type="ECO:0000256" key="2">
    <source>
        <dbReference type="ARBA" id="ARBA00022801"/>
    </source>
</evidence>
<sequence length="460" mass="52324">LSVFHYDCFWLKEYHFCDFEWDGDMFRDPRGTIAEHHRKGLKVCVWINSYLSSMSPLFDEAMSKGYLLKLPDGSVYETDFWQPGMGLVDFLKPEAREWYCSKLEKLIDMGVDCFKTDFGESVPTEVVYEDGSDSVKMHNYYTYLYNKTVYEFLERKLGKGQAVLFARSATVGGQQFPVHWGGDCESTYTAMAESLRGGLSLMSSGFGYWAHDIGGFEGNPGPDLYKRWVQFGLLSTHSRLHGSHSVRVPWAFDEESCDVLRKFTKLKLSLLPYLAYGSKQVSEEGIPLMRPMALEFPHDPAAEYLDRQYMLGDDLLVAPVFSPDGVVRYYVPEGTWTNVLNGERIAGPRWIEEQFDYMTMPLLARPGAVIPMQEGRCDTDGDLTDDVILKIYDPAALDSEWRQLVLRHGFEEDAAETIFRIRRTNDVLEVRCDSVEDGWAVECGGQRVQAHAGAATLSVQ</sequence>
<gene>
    <name evidence="7" type="ORF">CE169_05580</name>
</gene>
<evidence type="ECO:0000256" key="3">
    <source>
        <dbReference type="ARBA" id="ARBA00023295"/>
    </source>
</evidence>
<evidence type="ECO:0000313" key="8">
    <source>
        <dbReference type="Proteomes" id="UP000257074"/>
    </source>
</evidence>
<feature type="non-terminal residue" evidence="7">
    <location>
        <position position="1"/>
    </location>
</feature>
<name>A0A3D8TZ73_BIFLN</name>